<dbReference type="Proteomes" id="UP001042704">
    <property type="component" value="Chromosome"/>
</dbReference>
<evidence type="ECO:0000313" key="7">
    <source>
        <dbReference type="Proteomes" id="UP001042704"/>
    </source>
</evidence>
<keyword evidence="1 6" id="KW-0489">Methyltransferase</keyword>
<dbReference type="GO" id="GO:0160107">
    <property type="term" value="F:tRNA (adenine(58)-N1)-methyltransferase activity"/>
    <property type="evidence" value="ECO:0007669"/>
    <property type="project" value="InterPro"/>
</dbReference>
<accession>A0A8A3S814</accession>
<dbReference type="Gene3D" id="3.10.330.20">
    <property type="match status" value="1"/>
</dbReference>
<dbReference type="InterPro" id="IPR049470">
    <property type="entry name" value="TRM61_C"/>
</dbReference>
<dbReference type="AlphaFoldDB" id="A0A8A3S814"/>
<dbReference type="PANTHER" id="PTHR12133:SF1">
    <property type="entry name" value="TRNA (ADENINE(58)-N(1))-METHYLTRANSFERASE, MITOCHONDRIAL"/>
    <property type="match status" value="1"/>
</dbReference>
<dbReference type="RefSeq" id="WP_265580749.1">
    <property type="nucleotide sequence ID" value="NZ_CP036172.1"/>
</dbReference>
<keyword evidence="3" id="KW-0949">S-adenosyl-L-methionine</keyword>
<dbReference type="Pfam" id="PF08704">
    <property type="entry name" value="GCD14"/>
    <property type="match status" value="1"/>
</dbReference>
<reference evidence="6" key="1">
    <citation type="journal article" date="2001" name="Int. J. Syst. Evol. Microbiol.">
        <title>Methanofollis aquaemaris sp. nov., a methanogen isolated from an aquaculture fish pond.</title>
        <authorList>
            <person name="Lai M.C."/>
            <person name="Chen S.C."/>
        </authorList>
    </citation>
    <scope>NUCLEOTIDE SEQUENCE</scope>
    <source>
        <strain evidence="6">N2F9704</strain>
    </source>
</reference>
<dbReference type="SUPFAM" id="SSF53335">
    <property type="entry name" value="S-adenosyl-L-methionine-dependent methyltransferases"/>
    <property type="match status" value="1"/>
</dbReference>
<evidence type="ECO:0000256" key="3">
    <source>
        <dbReference type="ARBA" id="ARBA00022691"/>
    </source>
</evidence>
<dbReference type="PANTHER" id="PTHR12133">
    <property type="entry name" value="TRNA (ADENINE(58)-N(1))-METHYLTRANSFERASE"/>
    <property type="match status" value="1"/>
</dbReference>
<keyword evidence="7" id="KW-1185">Reference proteome</keyword>
<dbReference type="GO" id="GO:0030488">
    <property type="term" value="P:tRNA methylation"/>
    <property type="evidence" value="ECO:0007669"/>
    <property type="project" value="InterPro"/>
</dbReference>
<keyword evidence="2" id="KW-0808">Transferase</keyword>
<evidence type="ECO:0000256" key="4">
    <source>
        <dbReference type="ARBA" id="ARBA00022694"/>
    </source>
</evidence>
<evidence type="ECO:0000313" key="6">
    <source>
        <dbReference type="EMBL" id="QSZ67830.1"/>
    </source>
</evidence>
<feature type="domain" description="tRNA (adenine(58)-N(1))-methyltransferase catalytic subunit TRM61 C-terminal" evidence="5">
    <location>
        <begin position="79"/>
        <end position="219"/>
    </location>
</feature>
<dbReference type="GO" id="GO:0031515">
    <property type="term" value="C:tRNA (m1A) methyltransferase complex"/>
    <property type="evidence" value="ECO:0007669"/>
    <property type="project" value="InterPro"/>
</dbReference>
<evidence type="ECO:0000256" key="1">
    <source>
        <dbReference type="ARBA" id="ARBA00022603"/>
    </source>
</evidence>
<reference evidence="6" key="2">
    <citation type="submission" date="2019-02" db="EMBL/GenBank/DDBJ databases">
        <authorList>
            <person name="Chen S.-C."/>
            <person name="Chien H.-H."/>
            <person name="Lai M.-C."/>
        </authorList>
    </citation>
    <scope>NUCLEOTIDE SEQUENCE</scope>
    <source>
        <strain evidence="6">N2F9704</strain>
    </source>
</reference>
<dbReference type="GeneID" id="76424728"/>
<proteinExistence type="predicted"/>
<organism evidence="6 7">
    <name type="scientific">Methanofollis aquaemaris</name>
    <dbReference type="NCBI Taxonomy" id="126734"/>
    <lineage>
        <taxon>Archaea</taxon>
        <taxon>Methanobacteriati</taxon>
        <taxon>Methanobacteriota</taxon>
        <taxon>Stenosarchaea group</taxon>
        <taxon>Methanomicrobia</taxon>
        <taxon>Methanomicrobiales</taxon>
        <taxon>Methanomicrobiaceae</taxon>
        <taxon>Methanofollis</taxon>
    </lineage>
</organism>
<keyword evidence="4" id="KW-0819">tRNA processing</keyword>
<dbReference type="CDD" id="cd02440">
    <property type="entry name" value="AdoMet_MTases"/>
    <property type="match status" value="1"/>
</dbReference>
<dbReference type="EMBL" id="CP036172">
    <property type="protein sequence ID" value="QSZ67830.1"/>
    <property type="molecule type" value="Genomic_DNA"/>
</dbReference>
<dbReference type="PROSITE" id="PS51620">
    <property type="entry name" value="SAM_TRM61"/>
    <property type="match status" value="1"/>
</dbReference>
<evidence type="ECO:0000256" key="2">
    <source>
        <dbReference type="ARBA" id="ARBA00022679"/>
    </source>
</evidence>
<name>A0A8A3S814_9EURY</name>
<sequence length="243" mass="26453">MIQAGERLLLVSNKREYYVRAGEGTLSTDLGILDLEALVGAAYGSIAATHLGHEFTVRRPKATDFFNHASRTGAPMLPKDIGMVIAYTGMNKNDVVLDAGTGSGIAAIYFGGIARSVVTCEIRPEFATRAEKNIRDAGLENVEVRACDVLDVEGEECFDIVHLDLPVTYDHVARARALLVPGGYLACYTPFIEGMNAAYDAAATLFSEVHTYECMEREMTRGKRGTRPSTRVGHSGYITIARR</sequence>
<dbReference type="InterPro" id="IPR029063">
    <property type="entry name" value="SAM-dependent_MTases_sf"/>
</dbReference>
<protein>
    <submittedName>
        <fullName evidence="6">Methyltransferase domain-containing protein</fullName>
    </submittedName>
</protein>
<dbReference type="Gene3D" id="3.40.50.150">
    <property type="entry name" value="Vaccinia Virus protein VP39"/>
    <property type="match status" value="1"/>
</dbReference>
<dbReference type="KEGG" id="maqe:RJ40_10125"/>
<evidence type="ECO:0000259" key="5">
    <source>
        <dbReference type="Pfam" id="PF08704"/>
    </source>
</evidence>
<gene>
    <name evidence="6" type="ORF">RJ40_10125</name>
</gene>
<dbReference type="InterPro" id="IPR014816">
    <property type="entry name" value="tRNA_MeTrfase_Gcd14"/>
</dbReference>
<dbReference type="FunFam" id="3.10.330.20:FF:000003">
    <property type="entry name" value="tRNA (Adenine(58)-N(1))-methyltransferase, mitochondrial isoform X1"/>
    <property type="match status" value="1"/>
</dbReference>